<dbReference type="Pfam" id="PF19916">
    <property type="entry name" value="VMAP-M0"/>
    <property type="match status" value="1"/>
</dbReference>
<dbReference type="SUPFAM" id="SSF50494">
    <property type="entry name" value="Trypsin-like serine proteases"/>
    <property type="match status" value="1"/>
</dbReference>
<organism evidence="3 4">
    <name type="scientific">Streptomyces lutosisoli</name>
    <dbReference type="NCBI Taxonomy" id="2665721"/>
    <lineage>
        <taxon>Bacteria</taxon>
        <taxon>Bacillati</taxon>
        <taxon>Actinomycetota</taxon>
        <taxon>Actinomycetes</taxon>
        <taxon>Kitasatosporales</taxon>
        <taxon>Streptomycetaceae</taxon>
        <taxon>Streptomyces</taxon>
    </lineage>
</organism>
<reference evidence="4" key="1">
    <citation type="journal article" date="2019" name="Int. J. Syst. Evol. Microbiol.">
        <title>The Global Catalogue of Microorganisms (GCM) 10K type strain sequencing project: providing services to taxonomists for standard genome sequencing and annotation.</title>
        <authorList>
            <consortium name="The Broad Institute Genomics Platform"/>
            <consortium name="The Broad Institute Genome Sequencing Center for Infectious Disease"/>
            <person name="Wu L."/>
            <person name="Ma J."/>
        </authorList>
    </citation>
    <scope>NUCLEOTIDE SEQUENCE [LARGE SCALE GENOMIC DNA]</scope>
    <source>
        <strain evidence="4">CGMCC 4.7198</strain>
    </source>
</reference>
<evidence type="ECO:0000259" key="2">
    <source>
        <dbReference type="Pfam" id="PF20028"/>
    </source>
</evidence>
<dbReference type="InterPro" id="IPR009003">
    <property type="entry name" value="Peptidase_S1_PA"/>
</dbReference>
<accession>A0ABW2VVS8</accession>
<comment type="caution">
    <text evidence="3">The sequence shown here is derived from an EMBL/GenBank/DDBJ whole genome shotgun (WGS) entry which is preliminary data.</text>
</comment>
<sequence>MHRKYDDPDTRIRRAWVTVHARGVTGPGLGAGVVVADGFLLTCAHVVNAALGRPKLAVAEPTAQDMLKVAVSFPVLGGDHHVVELAGWLAPRPEGDQWWSGDLALLKVALGGPDVGPVPIWETSGGRMTTWYANGAQRSLVDVRVQAGMGPWYILDPGYAPLEIQPGHSGAPLWDRERGCVTGLVVSAEPHNGRSYAIRASVMMGLLAATGVRPAVAAEVSDPRTRARRGELVDALYKLPHDELERCAERVRIALDLDLTPHTCEELVDSSLCHRRGVPTLLSTLTAHEPVARRVRDAAAKLGTQCLLTQDEYDELDVLLGPAAYPEVRAGAHRAVPHILLVDNGPPGVGALIEDLEDRVGEPGIVPPVIQVVEEVAAARLDGGDALREWSDRVTGRLGVSPEAVRQCRWSAESRACARTSQPVLRVWLWAAEPTAESFHYAIRLYDAHGHQVRTWTDGDTLRSRADLCADLSDAVDDLDQYDDTAGVEFLLEEGFFGLAVDRLPTSAGPLGTRPVGLDRAVVLRGQSVRRAGVRKRRWEQGRSPEVGPYLLHDLEAANGTLTQREEIACVVACCPPDRHDDTLVLCRWLGVPVVLWQRSAHGPDTAEALRAVVPENWPNSLREEVRRRRAEALHDTAHMGAHLALLWEDPSWAPPRQRMAHPTRREGGVA</sequence>
<name>A0ABW2VVS8_9ACTN</name>
<proteinExistence type="predicted"/>
<dbReference type="EMBL" id="JBHTEC010000001">
    <property type="protein sequence ID" value="MFD0287430.1"/>
    <property type="molecule type" value="Genomic_DNA"/>
</dbReference>
<dbReference type="Pfam" id="PF13365">
    <property type="entry name" value="Trypsin_2"/>
    <property type="match status" value="1"/>
</dbReference>
<feature type="domain" description="vWA-MoxR associated protein C-terminal" evidence="2">
    <location>
        <begin position="438"/>
        <end position="651"/>
    </location>
</feature>
<gene>
    <name evidence="3" type="ORF">ACFQZP_38380</name>
</gene>
<feature type="domain" description="vWA-MoxR associated protein middle region 0" evidence="1">
    <location>
        <begin position="308"/>
        <end position="405"/>
    </location>
</feature>
<dbReference type="Proteomes" id="UP001596957">
    <property type="component" value="Unassembled WGS sequence"/>
</dbReference>
<dbReference type="InterPro" id="IPR045450">
    <property type="entry name" value="VMAP_C"/>
</dbReference>
<dbReference type="RefSeq" id="WP_381264527.1">
    <property type="nucleotide sequence ID" value="NZ_JBHTBI010000106.1"/>
</dbReference>
<evidence type="ECO:0000259" key="1">
    <source>
        <dbReference type="Pfam" id="PF19916"/>
    </source>
</evidence>
<evidence type="ECO:0000313" key="4">
    <source>
        <dbReference type="Proteomes" id="UP001596957"/>
    </source>
</evidence>
<evidence type="ECO:0000313" key="3">
    <source>
        <dbReference type="EMBL" id="MFD0287430.1"/>
    </source>
</evidence>
<keyword evidence="4" id="KW-1185">Reference proteome</keyword>
<dbReference type="InterPro" id="IPR045555">
    <property type="entry name" value="VMAP-M0"/>
</dbReference>
<dbReference type="Pfam" id="PF20028">
    <property type="entry name" value="VMAP-C"/>
    <property type="match status" value="1"/>
</dbReference>
<protein>
    <submittedName>
        <fullName evidence="3">Trypsin-like peptidase domain-containing protein</fullName>
    </submittedName>
</protein>